<dbReference type="SUPFAM" id="SSF51905">
    <property type="entry name" value="FAD/NAD(P)-binding domain"/>
    <property type="match status" value="1"/>
</dbReference>
<reference evidence="8" key="1">
    <citation type="journal article" date="2015" name="Proc. Natl. Acad. Sci. U.S.A.">
        <title>Networks of energetic and metabolic interactions define dynamics in microbial communities.</title>
        <authorList>
            <person name="Embree M."/>
            <person name="Liu J.K."/>
            <person name="Al-Bassam M.M."/>
            <person name="Zengler K."/>
        </authorList>
    </citation>
    <scope>NUCLEOTIDE SEQUENCE</scope>
</reference>
<evidence type="ECO:0000256" key="6">
    <source>
        <dbReference type="ARBA" id="ARBA00023284"/>
    </source>
</evidence>
<dbReference type="EMBL" id="LNQE01000326">
    <property type="protein sequence ID" value="KUG27462.1"/>
    <property type="molecule type" value="Genomic_DNA"/>
</dbReference>
<keyword evidence="4" id="KW-0274">FAD</keyword>
<keyword evidence="3" id="KW-0285">Flavoprotein</keyword>
<dbReference type="AlphaFoldDB" id="A0A0W8G312"/>
<dbReference type="InterPro" id="IPR036188">
    <property type="entry name" value="FAD/NAD-bd_sf"/>
</dbReference>
<comment type="caution">
    <text evidence="8">The sequence shown here is derived from an EMBL/GenBank/DDBJ whole genome shotgun (WGS) entry which is preliminary data.</text>
</comment>
<evidence type="ECO:0000313" key="8">
    <source>
        <dbReference type="EMBL" id="KUG27462.1"/>
    </source>
</evidence>
<dbReference type="Gene3D" id="3.50.50.60">
    <property type="entry name" value="FAD/NAD(P)-binding domain"/>
    <property type="match status" value="2"/>
</dbReference>
<comment type="cofactor">
    <cofactor evidence="1">
        <name>FAD</name>
        <dbReference type="ChEBI" id="CHEBI:57692"/>
    </cofactor>
</comment>
<dbReference type="Pfam" id="PF02852">
    <property type="entry name" value="Pyr_redox_dim"/>
    <property type="match status" value="1"/>
</dbReference>
<comment type="similarity">
    <text evidence="2">Belongs to the class-III pyridine nucleotide-disulfide oxidoreductase family.</text>
</comment>
<name>A0A0W8G312_9ZZZZ</name>
<evidence type="ECO:0000256" key="2">
    <source>
        <dbReference type="ARBA" id="ARBA00009130"/>
    </source>
</evidence>
<dbReference type="PANTHER" id="PTHR43429">
    <property type="entry name" value="PYRIDINE NUCLEOTIDE-DISULFIDE OXIDOREDUCTASE DOMAIN-CONTAINING"/>
    <property type="match status" value="1"/>
</dbReference>
<dbReference type="GO" id="GO:0016491">
    <property type="term" value="F:oxidoreductase activity"/>
    <property type="evidence" value="ECO:0007669"/>
    <property type="project" value="UniProtKB-KW"/>
</dbReference>
<feature type="domain" description="Rhodanese" evidence="7">
    <location>
        <begin position="476"/>
        <end position="566"/>
    </location>
</feature>
<evidence type="ECO:0000259" key="7">
    <source>
        <dbReference type="PROSITE" id="PS50206"/>
    </source>
</evidence>
<dbReference type="Gene3D" id="3.40.250.10">
    <property type="entry name" value="Rhodanese-like domain"/>
    <property type="match status" value="1"/>
</dbReference>
<dbReference type="InterPro" id="IPR001763">
    <property type="entry name" value="Rhodanese-like_dom"/>
</dbReference>
<dbReference type="SMART" id="SM00450">
    <property type="entry name" value="RHOD"/>
    <property type="match status" value="1"/>
</dbReference>
<dbReference type="Pfam" id="PF00581">
    <property type="entry name" value="Rhodanese"/>
    <property type="match status" value="1"/>
</dbReference>
<evidence type="ECO:0000256" key="3">
    <source>
        <dbReference type="ARBA" id="ARBA00022630"/>
    </source>
</evidence>
<dbReference type="EC" id="1.6.99.3" evidence="8"/>
<dbReference type="CDD" id="cd00158">
    <property type="entry name" value="RHOD"/>
    <property type="match status" value="1"/>
</dbReference>
<dbReference type="InterPro" id="IPR023753">
    <property type="entry name" value="FAD/NAD-binding_dom"/>
</dbReference>
<dbReference type="PRINTS" id="PR00411">
    <property type="entry name" value="PNDRDTASEI"/>
</dbReference>
<evidence type="ECO:0000256" key="1">
    <source>
        <dbReference type="ARBA" id="ARBA00001974"/>
    </source>
</evidence>
<dbReference type="PROSITE" id="PS50206">
    <property type="entry name" value="RHODANESE_3"/>
    <property type="match status" value="1"/>
</dbReference>
<keyword evidence="6" id="KW-0676">Redox-active center</keyword>
<proteinExistence type="inferred from homology"/>
<dbReference type="InterPro" id="IPR004099">
    <property type="entry name" value="Pyr_nucl-diS_OxRdtase_dimer"/>
</dbReference>
<dbReference type="InterPro" id="IPR016156">
    <property type="entry name" value="FAD/NAD-linked_Rdtase_dimer_sf"/>
</dbReference>
<organism evidence="8">
    <name type="scientific">hydrocarbon metagenome</name>
    <dbReference type="NCBI Taxonomy" id="938273"/>
    <lineage>
        <taxon>unclassified sequences</taxon>
        <taxon>metagenomes</taxon>
        <taxon>ecological metagenomes</taxon>
    </lineage>
</organism>
<gene>
    <name evidence="8" type="ORF">ASZ90_002679</name>
</gene>
<dbReference type="InterPro" id="IPR050260">
    <property type="entry name" value="FAD-bd_OxRdtase"/>
</dbReference>
<dbReference type="SUPFAM" id="SSF52821">
    <property type="entry name" value="Rhodanese/Cell cycle control phosphatase"/>
    <property type="match status" value="1"/>
</dbReference>
<evidence type="ECO:0000256" key="5">
    <source>
        <dbReference type="ARBA" id="ARBA00023002"/>
    </source>
</evidence>
<dbReference type="InterPro" id="IPR036873">
    <property type="entry name" value="Rhodanese-like_dom_sf"/>
</dbReference>
<dbReference type="PANTHER" id="PTHR43429:SF1">
    <property type="entry name" value="NAD(P)H SULFUR OXIDOREDUCTASE (COA-DEPENDENT)"/>
    <property type="match status" value="1"/>
</dbReference>
<dbReference type="Pfam" id="PF07992">
    <property type="entry name" value="Pyr_redox_2"/>
    <property type="match status" value="1"/>
</dbReference>
<protein>
    <submittedName>
        <fullName evidence="8">Nadh dehydrogenase</fullName>
        <ecNumber evidence="8">1.6.99.3</ecNumber>
    </submittedName>
</protein>
<keyword evidence="5 8" id="KW-0560">Oxidoreductase</keyword>
<dbReference type="PRINTS" id="PR00368">
    <property type="entry name" value="FADPNR"/>
</dbReference>
<sequence>MSQHVLIIGAVALGPKAACRFKRLEPGSTVTMIDKDTRISYGGCGIPYYVSGDVSDSSELTATSYHMTRDTAFFRDVKGVEARTGVEALAIDRAAKTVHVRELATGREEDLPYDKLVIATGAWPRRLPVPGSDLQGVHLVANLDHAESIRAAVTAGGVERAVVIGAGFIGLEMAEALADMWDVDTTVIEAAPRILPRNLGPALSDMALAHLREKGVTVHLAETVQAIEGEGRVQRIVTGKRVIETDLVVMAAGVVPNSDLAARAGLAVSQRGGIVVDESLRTSDPDIFAGGDCVEIKNLVTGQPFFLPMGSMANRQGRVIGTNLAGGQAVFAGAVGSYAVKLFEKAVSGAGLTLEDARRAGLDAVSALVVQLDRAHFYPDKELMTLELVVERGTRRVLGIQGICAAGDALVGRIGAVAAMLPFSPTVDDVSNLEFPYSPPFASAMDVLNTVGNAADNLLAGRNIGLSPEAFAALWEEGECHFLDCREAPDAAPFLERFPGRWHNIPQGQLARHLAEVPSDQPVVLVCNTGARSYEAFVTLAHDGRDNVRNVMGGMAALRALGMEPK</sequence>
<evidence type="ECO:0000256" key="4">
    <source>
        <dbReference type="ARBA" id="ARBA00022827"/>
    </source>
</evidence>
<accession>A0A0W8G312</accession>
<dbReference type="SUPFAM" id="SSF55424">
    <property type="entry name" value="FAD/NAD-linked reductases, dimerisation (C-terminal) domain"/>
    <property type="match status" value="1"/>
</dbReference>